<dbReference type="InterPro" id="IPR011701">
    <property type="entry name" value="MFS"/>
</dbReference>
<evidence type="ECO:0000256" key="10">
    <source>
        <dbReference type="ARBA" id="ARBA00039918"/>
    </source>
</evidence>
<dbReference type="InterPro" id="IPR036259">
    <property type="entry name" value="MFS_trans_sf"/>
</dbReference>
<dbReference type="PROSITE" id="PS50850">
    <property type="entry name" value="MFS"/>
    <property type="match status" value="1"/>
</dbReference>
<evidence type="ECO:0000256" key="11">
    <source>
        <dbReference type="SAM" id="Phobius"/>
    </source>
</evidence>
<evidence type="ECO:0000256" key="1">
    <source>
        <dbReference type="ARBA" id="ARBA00004651"/>
    </source>
</evidence>
<sequence>MRMQNTVTSNRSEQTPARRVVMAATVGNFVEWFDIGVYGTMSASLSKHLFDSTDPVSALLSTFAVFAVGFVIRPVGGLVFGPMADRIGRNRVLVITVALTSLSTAAIGILPSYETIGVLAPLLLIAIRLLQGFGAGGETSSAVGLLYEYAPRDKRGFYTSLSAATGFVAFVASAGLALGLTLGLGDEAVSEWAWRIPFLVALPLGLIALYLRSQLDDSPVFRQMQSDEELSVSPLRETFQKARVAMLVLAGLVVLKGVAHWTLQTFMVSYMEDTLGFTMTESFLASTIAMAVVMVLIPISGIISDKIGRKPVLGAGAVGIFVLAWPAITLMTLENAPLAIAAMVLLALPVAAYDGAINAIMAEMFPARIRTGAMAIPYNVAVSLLGGTAPYIAAWLTVTTGYKQAPSFYLMLAAAVTFVTLIRFVRETAGPKATFSPEN</sequence>
<dbReference type="InterPro" id="IPR051084">
    <property type="entry name" value="H+-coupled_symporters"/>
</dbReference>
<evidence type="ECO:0000256" key="7">
    <source>
        <dbReference type="ARBA" id="ARBA00022989"/>
    </source>
</evidence>
<feature type="transmembrane region" description="Helical" evidence="11">
    <location>
        <begin position="339"/>
        <end position="361"/>
    </location>
</feature>
<feature type="transmembrane region" description="Helical" evidence="11">
    <location>
        <begin position="20"/>
        <end position="38"/>
    </location>
</feature>
<evidence type="ECO:0000256" key="4">
    <source>
        <dbReference type="ARBA" id="ARBA00022475"/>
    </source>
</evidence>
<dbReference type="SUPFAM" id="SSF103473">
    <property type="entry name" value="MFS general substrate transporter"/>
    <property type="match status" value="1"/>
</dbReference>
<gene>
    <name evidence="13" type="ORF">FHQ09_17465</name>
</gene>
<evidence type="ECO:0000256" key="9">
    <source>
        <dbReference type="ARBA" id="ARBA00037295"/>
    </source>
</evidence>
<comment type="caution">
    <text evidence="13">The sequence shown here is derived from an EMBL/GenBank/DDBJ whole genome shotgun (WGS) entry which is preliminary data.</text>
</comment>
<feature type="transmembrane region" description="Helical" evidence="11">
    <location>
        <begin position="408"/>
        <end position="425"/>
    </location>
</feature>
<reference evidence="13 14" key="1">
    <citation type="submission" date="2019-06" db="EMBL/GenBank/DDBJ databases">
        <authorList>
            <person name="Mardanova A.M."/>
            <person name="Pudova D.S."/>
            <person name="Shagimardanova E.I."/>
            <person name="Gogoleva N.E."/>
            <person name="Lutfullin M.T."/>
            <person name="Hadieva G.F."/>
            <person name="Sharipova M.R."/>
        </authorList>
    </citation>
    <scope>NUCLEOTIDE SEQUENCE [LARGE SCALE GENOMIC DNA]</scope>
    <source>
        <strain evidence="13 14">MG-1</strain>
    </source>
</reference>
<evidence type="ECO:0000256" key="8">
    <source>
        <dbReference type="ARBA" id="ARBA00023136"/>
    </source>
</evidence>
<comment type="similarity">
    <text evidence="2">Belongs to the major facilitator superfamily. Metabolite:H+ Symporter (MHS) family (TC 2.A.1.6) family.</text>
</comment>
<evidence type="ECO:0000256" key="6">
    <source>
        <dbReference type="ARBA" id="ARBA00022847"/>
    </source>
</evidence>
<evidence type="ECO:0000313" key="14">
    <source>
        <dbReference type="Proteomes" id="UP000314223"/>
    </source>
</evidence>
<feature type="transmembrane region" description="Helical" evidence="11">
    <location>
        <begin position="244"/>
        <end position="263"/>
    </location>
</feature>
<dbReference type="FunFam" id="1.20.1250.20:FF:000001">
    <property type="entry name" value="Dicarboxylate MFS transporter"/>
    <property type="match status" value="1"/>
</dbReference>
<evidence type="ECO:0000259" key="12">
    <source>
        <dbReference type="PROSITE" id="PS50850"/>
    </source>
</evidence>
<feature type="transmembrane region" description="Helical" evidence="11">
    <location>
        <begin position="373"/>
        <end position="396"/>
    </location>
</feature>
<dbReference type="InterPro" id="IPR005829">
    <property type="entry name" value="Sugar_transporter_CS"/>
</dbReference>
<feature type="transmembrane region" description="Helical" evidence="11">
    <location>
        <begin position="58"/>
        <end position="80"/>
    </location>
</feature>
<dbReference type="AlphaFoldDB" id="A0A5C4WX68"/>
<proteinExistence type="inferred from homology"/>
<evidence type="ECO:0000313" key="13">
    <source>
        <dbReference type="EMBL" id="TNM52904.1"/>
    </source>
</evidence>
<dbReference type="PROSITE" id="PS00217">
    <property type="entry name" value="SUGAR_TRANSPORT_2"/>
    <property type="match status" value="1"/>
</dbReference>
<dbReference type="Pfam" id="PF07690">
    <property type="entry name" value="MFS_1"/>
    <property type="match status" value="1"/>
</dbReference>
<keyword evidence="7 11" id="KW-1133">Transmembrane helix</keyword>
<keyword evidence="6" id="KW-0769">Symport</keyword>
<dbReference type="GO" id="GO:0015293">
    <property type="term" value="F:symporter activity"/>
    <property type="evidence" value="ECO:0007669"/>
    <property type="project" value="UniProtKB-KW"/>
</dbReference>
<feature type="transmembrane region" description="Helical" evidence="11">
    <location>
        <begin position="116"/>
        <end position="136"/>
    </location>
</feature>
<feature type="domain" description="Major facilitator superfamily (MFS) profile" evidence="12">
    <location>
        <begin position="20"/>
        <end position="430"/>
    </location>
</feature>
<name>A0A5C4WX68_9MICO</name>
<keyword evidence="4" id="KW-1003">Cell membrane</keyword>
<evidence type="ECO:0000256" key="5">
    <source>
        <dbReference type="ARBA" id="ARBA00022692"/>
    </source>
</evidence>
<dbReference type="RefSeq" id="WP_139470235.1">
    <property type="nucleotide sequence ID" value="NZ_VDMQ01000014.1"/>
</dbReference>
<feature type="transmembrane region" description="Helical" evidence="11">
    <location>
        <begin position="157"/>
        <end position="180"/>
    </location>
</feature>
<dbReference type="InterPro" id="IPR020846">
    <property type="entry name" value="MFS_dom"/>
</dbReference>
<feature type="transmembrane region" description="Helical" evidence="11">
    <location>
        <begin position="312"/>
        <end position="333"/>
    </location>
</feature>
<feature type="transmembrane region" description="Helical" evidence="11">
    <location>
        <begin position="192"/>
        <end position="211"/>
    </location>
</feature>
<keyword evidence="8 11" id="KW-0472">Membrane</keyword>
<organism evidence="13 14">
    <name type="scientific">Brevibacterium sediminis</name>
    <dbReference type="NCBI Taxonomy" id="1857024"/>
    <lineage>
        <taxon>Bacteria</taxon>
        <taxon>Bacillati</taxon>
        <taxon>Actinomycetota</taxon>
        <taxon>Actinomycetes</taxon>
        <taxon>Micrococcales</taxon>
        <taxon>Brevibacteriaceae</taxon>
        <taxon>Brevibacterium</taxon>
    </lineage>
</organism>
<dbReference type="GO" id="GO:0005886">
    <property type="term" value="C:plasma membrane"/>
    <property type="evidence" value="ECO:0007669"/>
    <property type="project" value="UniProtKB-SubCell"/>
</dbReference>
<accession>A0A5C4WX68</accession>
<comment type="subcellular location">
    <subcellularLocation>
        <location evidence="1">Cell membrane</location>
        <topology evidence="1">Multi-pass membrane protein</topology>
    </subcellularLocation>
</comment>
<dbReference type="PANTHER" id="PTHR43528">
    <property type="entry name" value="ALPHA-KETOGLUTARATE PERMEASE"/>
    <property type="match status" value="1"/>
</dbReference>
<feature type="transmembrane region" description="Helical" evidence="11">
    <location>
        <begin position="92"/>
        <end position="110"/>
    </location>
</feature>
<feature type="transmembrane region" description="Helical" evidence="11">
    <location>
        <begin position="283"/>
        <end position="303"/>
    </location>
</feature>
<dbReference type="Gene3D" id="1.20.1250.20">
    <property type="entry name" value="MFS general substrate transporter like domains"/>
    <property type="match status" value="2"/>
</dbReference>
<dbReference type="EMBL" id="VDMQ01000014">
    <property type="protein sequence ID" value="TNM52904.1"/>
    <property type="molecule type" value="Genomic_DNA"/>
</dbReference>
<comment type="function">
    <text evidence="9">May be a proton symporter involved in the uptake of osmolytes such as proline and glycine betaine.</text>
</comment>
<dbReference type="PROSITE" id="PS00216">
    <property type="entry name" value="SUGAR_TRANSPORT_1"/>
    <property type="match status" value="1"/>
</dbReference>
<dbReference type="Proteomes" id="UP000314223">
    <property type="component" value="Unassembled WGS sequence"/>
</dbReference>
<dbReference type="PANTHER" id="PTHR43528:SF1">
    <property type="entry name" value="ALPHA-KETOGLUTARATE PERMEASE"/>
    <property type="match status" value="1"/>
</dbReference>
<evidence type="ECO:0000256" key="2">
    <source>
        <dbReference type="ARBA" id="ARBA00008240"/>
    </source>
</evidence>
<keyword evidence="3" id="KW-0813">Transport</keyword>
<evidence type="ECO:0000256" key="3">
    <source>
        <dbReference type="ARBA" id="ARBA00022448"/>
    </source>
</evidence>
<protein>
    <recommendedName>
        <fullName evidence="10">Putative proline/betaine transporter</fullName>
    </recommendedName>
</protein>
<keyword evidence="5 11" id="KW-0812">Transmembrane</keyword>